<dbReference type="STRING" id="568860.SAMN05421811_11869"/>
<name>A0A1I0LJP1_9ACTN</name>
<dbReference type="Pfam" id="PF13378">
    <property type="entry name" value="MR_MLE_C"/>
    <property type="match status" value="1"/>
</dbReference>
<dbReference type="InterPro" id="IPR036849">
    <property type="entry name" value="Enolase-like_C_sf"/>
</dbReference>
<evidence type="ECO:0000256" key="3">
    <source>
        <dbReference type="ARBA" id="ARBA00023235"/>
    </source>
</evidence>
<evidence type="ECO:0000313" key="5">
    <source>
        <dbReference type="EMBL" id="SEU40558.1"/>
    </source>
</evidence>
<dbReference type="GO" id="GO:0016854">
    <property type="term" value="F:racemase and epimerase activity"/>
    <property type="evidence" value="ECO:0007669"/>
    <property type="project" value="UniProtKB-ARBA"/>
</dbReference>
<dbReference type="Gene3D" id="3.20.20.120">
    <property type="entry name" value="Enolase-like C-terminal domain"/>
    <property type="match status" value="1"/>
</dbReference>
<dbReference type="GO" id="GO:0009063">
    <property type="term" value="P:amino acid catabolic process"/>
    <property type="evidence" value="ECO:0007669"/>
    <property type="project" value="InterPro"/>
</dbReference>
<dbReference type="PROSITE" id="PS00908">
    <property type="entry name" value="MR_MLE_1"/>
    <property type="match status" value="1"/>
</dbReference>
<dbReference type="SUPFAM" id="SSF54826">
    <property type="entry name" value="Enolase N-terminal domain-like"/>
    <property type="match status" value="1"/>
</dbReference>
<dbReference type="OrthoDB" id="9796450at2"/>
<dbReference type="GO" id="GO:0046872">
    <property type="term" value="F:metal ion binding"/>
    <property type="evidence" value="ECO:0007669"/>
    <property type="project" value="UniProtKB-KW"/>
</dbReference>
<dbReference type="InterPro" id="IPR029065">
    <property type="entry name" value="Enolase_C-like"/>
</dbReference>
<dbReference type="SMART" id="SM00922">
    <property type="entry name" value="MR_MLE"/>
    <property type="match status" value="1"/>
</dbReference>
<dbReference type="PANTHER" id="PTHR48073">
    <property type="entry name" value="O-SUCCINYLBENZOATE SYNTHASE-RELATED"/>
    <property type="match status" value="1"/>
</dbReference>
<dbReference type="InterPro" id="IPR013341">
    <property type="entry name" value="Mandelate_racemase_N_dom"/>
</dbReference>
<dbReference type="InterPro" id="IPR029017">
    <property type="entry name" value="Enolase-like_N"/>
</dbReference>
<evidence type="ECO:0000259" key="4">
    <source>
        <dbReference type="SMART" id="SM00922"/>
    </source>
</evidence>
<keyword evidence="6" id="KW-1185">Reference proteome</keyword>
<reference evidence="5 6" key="1">
    <citation type="submission" date="2016-10" db="EMBL/GenBank/DDBJ databases">
        <authorList>
            <person name="de Groot N.N."/>
        </authorList>
    </citation>
    <scope>NUCLEOTIDE SEQUENCE [LARGE SCALE GENOMIC DNA]</scope>
    <source>
        <strain evidence="5 6">CGMCC 4.5598</strain>
    </source>
</reference>
<dbReference type="Pfam" id="PF02746">
    <property type="entry name" value="MR_MLE_N"/>
    <property type="match status" value="1"/>
</dbReference>
<evidence type="ECO:0000256" key="2">
    <source>
        <dbReference type="ARBA" id="ARBA00022723"/>
    </source>
</evidence>
<feature type="domain" description="Mandelate racemase/muconate lactonizing enzyme C-terminal" evidence="4">
    <location>
        <begin position="146"/>
        <end position="242"/>
    </location>
</feature>
<organism evidence="5 6">
    <name type="scientific">Nonomuraea wenchangensis</name>
    <dbReference type="NCBI Taxonomy" id="568860"/>
    <lineage>
        <taxon>Bacteria</taxon>
        <taxon>Bacillati</taxon>
        <taxon>Actinomycetota</taxon>
        <taxon>Actinomycetes</taxon>
        <taxon>Streptosporangiales</taxon>
        <taxon>Streptosporangiaceae</taxon>
        <taxon>Nonomuraea</taxon>
    </lineage>
</organism>
<dbReference type="InterPro" id="IPR013342">
    <property type="entry name" value="Mandelate_racemase_C"/>
</dbReference>
<comment type="similarity">
    <text evidence="1">Belongs to the mandelate racemase/muconate lactonizing enzyme family.</text>
</comment>
<dbReference type="SFLD" id="SFLDS00001">
    <property type="entry name" value="Enolase"/>
    <property type="match status" value="1"/>
</dbReference>
<proteinExistence type="inferred from homology"/>
<sequence>MSTMRVTRLEAVPVSVPLREPFTSALGTQTTSDYGIVLAEADDGSLGVGEISLIWHGDGAALCDAVNTLLAPAVVGMNPFEVTRFQAVAADVLAFGRHSLAAVAGVETALLDLAGQAAGQPVHSLLGGLARDRVPLSMSLPVAPVPQVLARAAELAGQGFRTVKVKGAGDHDLLVAAVAALRAEHGPGLGIRVDLNMACRLAKDAVTLVRRLEPYGVLSVEQPLPAADLDGMAEVRAATAVPIMADESVWSPDDAWRAIRARAADVINIYVPEAGGLTAARRIADLCAVAGVGVAVGSMPELGAGTAAAAHLAFSVPRLDQPSDVAGHLYHAGDVVTTELVIEDGFLLPPTSPGLGVRLDRDRLEACRIR</sequence>
<dbReference type="EMBL" id="FOHX01000018">
    <property type="protein sequence ID" value="SEU40558.1"/>
    <property type="molecule type" value="Genomic_DNA"/>
</dbReference>
<dbReference type="InterPro" id="IPR018110">
    <property type="entry name" value="Mandel_Rmase/mucon_lact_enz_CS"/>
</dbReference>
<dbReference type="PANTHER" id="PTHR48073:SF2">
    <property type="entry name" value="O-SUCCINYLBENZOATE SYNTHASE"/>
    <property type="match status" value="1"/>
</dbReference>
<keyword evidence="3 5" id="KW-0413">Isomerase</keyword>
<dbReference type="AlphaFoldDB" id="A0A1I0LJP1"/>
<evidence type="ECO:0000256" key="1">
    <source>
        <dbReference type="ARBA" id="ARBA00008031"/>
    </source>
</evidence>
<accession>A0A1I0LJP1</accession>
<protein>
    <submittedName>
        <fullName evidence="5">Muconate cycloisomerase</fullName>
    </submittedName>
</protein>
<dbReference type="Gene3D" id="3.30.390.10">
    <property type="entry name" value="Enolase-like, N-terminal domain"/>
    <property type="match status" value="1"/>
</dbReference>
<evidence type="ECO:0000313" key="6">
    <source>
        <dbReference type="Proteomes" id="UP000199361"/>
    </source>
</evidence>
<dbReference type="SUPFAM" id="SSF51604">
    <property type="entry name" value="Enolase C-terminal domain-like"/>
    <property type="match status" value="1"/>
</dbReference>
<dbReference type="SFLD" id="SFLDG00180">
    <property type="entry name" value="muconate_cycloisomerase"/>
    <property type="match status" value="1"/>
</dbReference>
<keyword evidence="2" id="KW-0479">Metal-binding</keyword>
<dbReference type="Proteomes" id="UP000199361">
    <property type="component" value="Unassembled WGS sequence"/>
</dbReference>
<gene>
    <name evidence="5" type="ORF">SAMN05421811_11869</name>
</gene>